<evidence type="ECO:0000256" key="6">
    <source>
        <dbReference type="PROSITE-ProRule" id="PRU00221"/>
    </source>
</evidence>
<dbReference type="InterPro" id="IPR015943">
    <property type="entry name" value="WD40/YVTN_repeat-like_dom_sf"/>
</dbReference>
<dbReference type="Gramene" id="GBG75800">
    <property type="protein sequence ID" value="GBG75800"/>
    <property type="gene ID" value="CBR_g21046"/>
</dbReference>
<feature type="repeat" description="WD" evidence="6">
    <location>
        <begin position="93"/>
        <end position="135"/>
    </location>
</feature>
<dbReference type="Gene3D" id="2.130.10.10">
    <property type="entry name" value="YVTN repeat-like/Quinoprotein amine dehydrogenase"/>
    <property type="match status" value="1"/>
</dbReference>
<dbReference type="EMBL" id="BFEA01000231">
    <property type="protein sequence ID" value="GBG75800.1"/>
    <property type="molecule type" value="Genomic_DNA"/>
</dbReference>
<name>A0A388L0G2_CHABU</name>
<evidence type="ECO:0000256" key="2">
    <source>
        <dbReference type="ARBA" id="ARBA00022574"/>
    </source>
</evidence>
<dbReference type="PANTHER" id="PTHR10253">
    <property type="entry name" value="POLYCOMB PROTEIN"/>
    <property type="match status" value="1"/>
</dbReference>
<dbReference type="SMART" id="SM00320">
    <property type="entry name" value="WD40"/>
    <property type="match status" value="5"/>
</dbReference>
<dbReference type="OrthoDB" id="7318948at2759"/>
<dbReference type="Pfam" id="PF00400">
    <property type="entry name" value="WD40"/>
    <property type="match status" value="3"/>
</dbReference>
<comment type="similarity">
    <text evidence="1">Belongs to the WD repeat ESC family.</text>
</comment>
<dbReference type="InterPro" id="IPR036322">
    <property type="entry name" value="WD40_repeat_dom_sf"/>
</dbReference>
<dbReference type="InterPro" id="IPR051243">
    <property type="entry name" value="PcG_WD-repeat"/>
</dbReference>
<organism evidence="7 8">
    <name type="scientific">Chara braunii</name>
    <name type="common">Braun's stonewort</name>
    <dbReference type="NCBI Taxonomy" id="69332"/>
    <lineage>
        <taxon>Eukaryota</taxon>
        <taxon>Viridiplantae</taxon>
        <taxon>Streptophyta</taxon>
        <taxon>Charophyceae</taxon>
        <taxon>Charales</taxon>
        <taxon>Characeae</taxon>
        <taxon>Chara</taxon>
    </lineage>
</organism>
<keyword evidence="8" id="KW-1185">Reference proteome</keyword>
<dbReference type="Proteomes" id="UP000265515">
    <property type="component" value="Unassembled WGS sequence"/>
</dbReference>
<keyword evidence="2 6" id="KW-0853">WD repeat</keyword>
<reference evidence="7 8" key="1">
    <citation type="journal article" date="2018" name="Cell">
        <title>The Chara Genome: Secondary Complexity and Implications for Plant Terrestrialization.</title>
        <authorList>
            <person name="Nishiyama T."/>
            <person name="Sakayama H."/>
            <person name="Vries J.D."/>
            <person name="Buschmann H."/>
            <person name="Saint-Marcoux D."/>
            <person name="Ullrich K.K."/>
            <person name="Haas F.B."/>
            <person name="Vanderstraeten L."/>
            <person name="Becker D."/>
            <person name="Lang D."/>
            <person name="Vosolsobe S."/>
            <person name="Rombauts S."/>
            <person name="Wilhelmsson P.K.I."/>
            <person name="Janitza P."/>
            <person name="Kern R."/>
            <person name="Heyl A."/>
            <person name="Rumpler F."/>
            <person name="Villalobos L.I.A.C."/>
            <person name="Clay J.M."/>
            <person name="Skokan R."/>
            <person name="Toyoda A."/>
            <person name="Suzuki Y."/>
            <person name="Kagoshima H."/>
            <person name="Schijlen E."/>
            <person name="Tajeshwar N."/>
            <person name="Catarino B."/>
            <person name="Hetherington A.J."/>
            <person name="Saltykova A."/>
            <person name="Bonnot C."/>
            <person name="Breuninger H."/>
            <person name="Symeonidi A."/>
            <person name="Radhakrishnan G.V."/>
            <person name="Van Nieuwerburgh F."/>
            <person name="Deforce D."/>
            <person name="Chang C."/>
            <person name="Karol K.G."/>
            <person name="Hedrich R."/>
            <person name="Ulvskov P."/>
            <person name="Glockner G."/>
            <person name="Delwiche C.F."/>
            <person name="Petrasek J."/>
            <person name="Van de Peer Y."/>
            <person name="Friml J."/>
            <person name="Beilby M."/>
            <person name="Dolan L."/>
            <person name="Kohara Y."/>
            <person name="Sugano S."/>
            <person name="Fujiyama A."/>
            <person name="Delaux P.-M."/>
            <person name="Quint M."/>
            <person name="TheiBen G."/>
            <person name="Hagemann M."/>
            <person name="Harholt J."/>
            <person name="Dunand C."/>
            <person name="Zachgo S."/>
            <person name="Langdale J."/>
            <person name="Maumus F."/>
            <person name="Straeten D.V.D."/>
            <person name="Gould S.B."/>
            <person name="Rensing S.A."/>
        </authorList>
    </citation>
    <scope>NUCLEOTIDE SEQUENCE [LARGE SCALE GENOMIC DNA]</scope>
    <source>
        <strain evidence="7 8">S276</strain>
    </source>
</reference>
<proteinExistence type="inferred from homology"/>
<keyword evidence="5" id="KW-0804">Transcription</keyword>
<comment type="caution">
    <text evidence="7">The sequence shown here is derived from an EMBL/GenBank/DDBJ whole genome shotgun (WGS) entry which is preliminary data.</text>
</comment>
<dbReference type="SUPFAM" id="SSF50978">
    <property type="entry name" value="WD40 repeat-like"/>
    <property type="match status" value="1"/>
</dbReference>
<evidence type="ECO:0000256" key="4">
    <source>
        <dbReference type="ARBA" id="ARBA00023015"/>
    </source>
</evidence>
<evidence type="ECO:0000313" key="8">
    <source>
        <dbReference type="Proteomes" id="UP000265515"/>
    </source>
</evidence>
<dbReference type="AlphaFoldDB" id="A0A388L0G2"/>
<feature type="repeat" description="WD" evidence="6">
    <location>
        <begin position="139"/>
        <end position="174"/>
    </location>
</feature>
<accession>A0A388L0G2</accession>
<keyword evidence="3" id="KW-0677">Repeat</keyword>
<evidence type="ECO:0000256" key="5">
    <source>
        <dbReference type="ARBA" id="ARBA00023163"/>
    </source>
</evidence>
<keyword evidence="4" id="KW-0805">Transcription regulation</keyword>
<evidence type="ECO:0000313" key="7">
    <source>
        <dbReference type="EMBL" id="GBG75800.1"/>
    </source>
</evidence>
<dbReference type="InterPro" id="IPR019775">
    <property type="entry name" value="WD40_repeat_CS"/>
</dbReference>
<dbReference type="PROSITE" id="PS00678">
    <property type="entry name" value="WD_REPEATS_1"/>
    <property type="match status" value="1"/>
</dbReference>
<dbReference type="PROSITE" id="PS50294">
    <property type="entry name" value="WD_REPEATS_REGION"/>
    <property type="match status" value="2"/>
</dbReference>
<protein>
    <submittedName>
        <fullName evidence="7">Uncharacterized protein</fullName>
    </submittedName>
</protein>
<evidence type="ECO:0000256" key="1">
    <source>
        <dbReference type="ARBA" id="ARBA00008075"/>
    </source>
</evidence>
<sequence length="344" mass="39043">MSGKKKRDREYKCTNRLQESKRPLYGLAFNLTDARYKNVFASVGINRVTVYKCLPQGEVTVLQAYVDEDKDENFYTWQPWGYSDNRLQPISVAKGHGGSVNELRVQPQKPELLLSASKDESVRLWNIKTGVCVLILAGSAAHRNEVLSVDFHPSDMKKILSCGMDSSIKIWSLKDFWRYVEMSFTWDGLRTDFPTKYVQFPLLSAFDVHNNYVDCARWLGDLVLSKSVDNEIVLWKPPKVLGNGHSDGSVDVLQKYAVPECDIWFMKFSMDFHCTTLTIGNREGKIFVFEPQNSPLAITKLGTPQCKSPVRQTATSFDGSTILCCCEDGSIWRWDLSTASSKDE</sequence>
<evidence type="ECO:0000256" key="3">
    <source>
        <dbReference type="ARBA" id="ARBA00022737"/>
    </source>
</evidence>
<dbReference type="PROSITE" id="PS50082">
    <property type="entry name" value="WD_REPEATS_2"/>
    <property type="match status" value="2"/>
</dbReference>
<gene>
    <name evidence="7" type="ORF">CBR_g21046</name>
</gene>
<dbReference type="InterPro" id="IPR001680">
    <property type="entry name" value="WD40_rpt"/>
</dbReference>